<dbReference type="RefSeq" id="WP_220192780.1">
    <property type="nucleotide sequence ID" value="NZ_BNJF01000001.1"/>
</dbReference>
<comment type="similarity">
    <text evidence="1">Belongs to the ROK (NagC/XylR) family.</text>
</comment>
<sequence length="332" mass="34771">MQQAQTIPHDALVVGVDVGGTKIAAGVVDTQGNVHGRIKITTDTSTPERTLSSIAQGVRSAVQATGVTMEQVHAVGLGIPGMVDPAQGICQISVNLGWQNVEVRSWLERELQLPCAIENDVSAAALGESIYGVSKGLDNMVYLSLGTGIATRAIINGKLYRGAHGMAGEIGHASFNPTGPLCRCGGRGCLEALAAGPALALRAQDELRSGKSSLLRDLIGKQPLENLRSEDVFEAARKGDALATKILREAGQYLAYGIYLLSMSLDPQIVIIGGGLAVEGSPLIEAIHEGVTRWLENSPIFREMSGLNLLRLSSLQHDAGITGAAALITSAH</sequence>
<dbReference type="InterPro" id="IPR043129">
    <property type="entry name" value="ATPase_NBD"/>
</dbReference>
<dbReference type="AlphaFoldDB" id="A0A8J3HYF0"/>
<evidence type="ECO:0000313" key="2">
    <source>
        <dbReference type="EMBL" id="GHO43298.1"/>
    </source>
</evidence>
<dbReference type="PANTHER" id="PTHR18964">
    <property type="entry name" value="ROK (REPRESSOR, ORF, KINASE) FAMILY"/>
    <property type="match status" value="1"/>
</dbReference>
<evidence type="ECO:0000256" key="1">
    <source>
        <dbReference type="ARBA" id="ARBA00006479"/>
    </source>
</evidence>
<dbReference type="SUPFAM" id="SSF53067">
    <property type="entry name" value="Actin-like ATPase domain"/>
    <property type="match status" value="1"/>
</dbReference>
<reference evidence="2" key="1">
    <citation type="submission" date="2020-10" db="EMBL/GenBank/DDBJ databases">
        <title>Taxonomic study of unclassified bacteria belonging to the class Ktedonobacteria.</title>
        <authorList>
            <person name="Yabe S."/>
            <person name="Wang C.M."/>
            <person name="Zheng Y."/>
            <person name="Sakai Y."/>
            <person name="Cavaletti L."/>
            <person name="Monciardini P."/>
            <person name="Donadio S."/>
        </authorList>
    </citation>
    <scope>NUCLEOTIDE SEQUENCE</scope>
    <source>
        <strain evidence="2">SOSP1-1</strain>
    </source>
</reference>
<dbReference type="InterPro" id="IPR000600">
    <property type="entry name" value="ROK"/>
</dbReference>
<keyword evidence="3" id="KW-1185">Reference proteome</keyword>
<dbReference type="Proteomes" id="UP000612362">
    <property type="component" value="Unassembled WGS sequence"/>
</dbReference>
<gene>
    <name evidence="2" type="ORF">KSX_14610</name>
</gene>
<comment type="caution">
    <text evidence="2">The sequence shown here is derived from an EMBL/GenBank/DDBJ whole genome shotgun (WGS) entry which is preliminary data.</text>
</comment>
<dbReference type="PANTHER" id="PTHR18964:SF149">
    <property type="entry name" value="BIFUNCTIONAL UDP-N-ACETYLGLUCOSAMINE 2-EPIMERASE_N-ACETYLMANNOSAMINE KINASE"/>
    <property type="match status" value="1"/>
</dbReference>
<organism evidence="2 3">
    <name type="scientific">Ktedonospora formicarum</name>
    <dbReference type="NCBI Taxonomy" id="2778364"/>
    <lineage>
        <taxon>Bacteria</taxon>
        <taxon>Bacillati</taxon>
        <taxon>Chloroflexota</taxon>
        <taxon>Ktedonobacteria</taxon>
        <taxon>Ktedonobacterales</taxon>
        <taxon>Ktedonobacteraceae</taxon>
        <taxon>Ktedonospora</taxon>
    </lineage>
</organism>
<name>A0A8J3HYF0_9CHLR</name>
<dbReference type="Pfam" id="PF00480">
    <property type="entry name" value="ROK"/>
    <property type="match status" value="1"/>
</dbReference>
<accession>A0A8J3HYF0</accession>
<dbReference type="EMBL" id="BNJF01000001">
    <property type="protein sequence ID" value="GHO43298.1"/>
    <property type="molecule type" value="Genomic_DNA"/>
</dbReference>
<evidence type="ECO:0000313" key="3">
    <source>
        <dbReference type="Proteomes" id="UP000612362"/>
    </source>
</evidence>
<protein>
    <submittedName>
        <fullName evidence="2">Glucokinase</fullName>
    </submittedName>
</protein>
<dbReference type="Gene3D" id="3.30.420.40">
    <property type="match status" value="2"/>
</dbReference>
<proteinExistence type="inferred from homology"/>